<dbReference type="InterPro" id="IPR011990">
    <property type="entry name" value="TPR-like_helical_dom_sf"/>
</dbReference>
<dbReference type="SUPFAM" id="SSF48452">
    <property type="entry name" value="TPR-like"/>
    <property type="match status" value="1"/>
</dbReference>
<feature type="compositionally biased region" description="Basic and acidic residues" evidence="2">
    <location>
        <begin position="506"/>
        <end position="517"/>
    </location>
</feature>
<feature type="repeat" description="TPR" evidence="1">
    <location>
        <begin position="1285"/>
        <end position="1318"/>
    </location>
</feature>
<dbReference type="PANTHER" id="PTHR23034:SF2">
    <property type="entry name" value="GLUTAMATE-RICH PROTEIN 3"/>
    <property type="match status" value="1"/>
</dbReference>
<dbReference type="PROSITE" id="PS50005">
    <property type="entry name" value="TPR"/>
    <property type="match status" value="2"/>
</dbReference>
<feature type="compositionally biased region" description="Basic and acidic residues" evidence="2">
    <location>
        <begin position="795"/>
        <end position="807"/>
    </location>
</feature>
<organism evidence="4 5">
    <name type="scientific">Rotaria socialis</name>
    <dbReference type="NCBI Taxonomy" id="392032"/>
    <lineage>
        <taxon>Eukaryota</taxon>
        <taxon>Metazoa</taxon>
        <taxon>Spiralia</taxon>
        <taxon>Gnathifera</taxon>
        <taxon>Rotifera</taxon>
        <taxon>Eurotatoria</taxon>
        <taxon>Bdelloidea</taxon>
        <taxon>Philodinida</taxon>
        <taxon>Philodinidae</taxon>
        <taxon>Rotaria</taxon>
    </lineage>
</organism>
<feature type="compositionally biased region" description="Low complexity" evidence="2">
    <location>
        <begin position="410"/>
        <end position="423"/>
    </location>
</feature>
<dbReference type="InterPro" id="IPR027962">
    <property type="entry name" value="ERICH3"/>
</dbReference>
<reference evidence="4" key="1">
    <citation type="submission" date="2021-02" db="EMBL/GenBank/DDBJ databases">
        <authorList>
            <person name="Nowell W R."/>
        </authorList>
    </citation>
    <scope>NUCLEOTIDE SEQUENCE</scope>
</reference>
<feature type="compositionally biased region" description="Basic residues" evidence="2">
    <location>
        <begin position="122"/>
        <end position="137"/>
    </location>
</feature>
<comment type="caution">
    <text evidence="4">The sequence shown here is derived from an EMBL/GenBank/DDBJ whole genome shotgun (WGS) entry which is preliminary data.</text>
</comment>
<evidence type="ECO:0000313" key="5">
    <source>
        <dbReference type="Proteomes" id="UP000663865"/>
    </source>
</evidence>
<protein>
    <recommendedName>
        <fullName evidence="3">DUF4590 domain-containing protein</fullName>
    </recommendedName>
</protein>
<dbReference type="Pfam" id="PF15257">
    <property type="entry name" value="DUF4590"/>
    <property type="match status" value="1"/>
</dbReference>
<dbReference type="InterPro" id="IPR019734">
    <property type="entry name" value="TPR_rpt"/>
</dbReference>
<dbReference type="SMART" id="SM00028">
    <property type="entry name" value="TPR"/>
    <property type="match status" value="5"/>
</dbReference>
<dbReference type="Proteomes" id="UP000663865">
    <property type="component" value="Unassembled WGS sequence"/>
</dbReference>
<evidence type="ECO:0000313" key="4">
    <source>
        <dbReference type="EMBL" id="CAF3391029.1"/>
    </source>
</evidence>
<sequence length="1421" mass="162224">MDSQNYQSLTDPHLNSYFNNKRIRRHLIKAGLINRHGDILPPVTYEVALVKRAKRKQSREKLSNAVANYVLEEEHRRQAFLRNHFDLAIKRARVQKIRESLHHQPRVMFNSLVQISRPVANRRARTPSPIGHKRSLARAKSAGQPAINLKPQSPHRSPKTKHATKDMPCEVTMIYYGPQTVIDSRTNWCQPHGDEIMVMQQHCGGENLVVFKGFVKPNQIFTFESRRHRDYPFAVAIYINGLIDSRISVCCEYKHKHHVRLGSKHGLFAIYDIKKSEPCRTCRLERRLKGALTVSPTAVNASAYRKSVVPLTQSANELHSDDLPRAPSPSTDSGKNSPKGKTERCCLKTEPNVVPKRLSSASLPNKNKNDEFHRKESVSSHSTATMEYKPSTPDQQPIKGKKDDSRKSSRVSSSTSRKSVVDSPVNLTKTEYTRPPLSGEKSNLSLKPSPRIKTTNVEPTLPAKKPYSSQSSSSEDENDNNSFYNTTSEQKLIKKPISRSSMRSSTPDEERINKNKDLLLNTSSESEHSEEVHVKQERIEENGDTISPINSPRIDSFQNNTAEKKPIGKTNDLSLNSSSESEHSEEVHVKQEHIDESDNTISPINSPRIDSFQNNTAEEKPIGKTNDLSSNSSSESEFFEEPTDKKNKIEKNDSTISSNDSSMKDFFATANAKEEPTAKNIARSSSRSVTSSSTRKSSPTQQSAEENIEMVSSRISSATKSINLPVLTDNHTGEELDSPSLSSTINEKDHQTQEDEFHFRHSSTSAGVSPKPYGNTAQHLENKSSSSDDDSESIPDPRGRNADKYPLEIETAKTSVRPYLPMENIVVVWVDATTDNIDNDTLNSKVQLRQVARTIRTFTDSEKCVKWIEEIKDGNIFLISSGKLGEAIMKEIESYSQIALIYIYCQQKSNYEYLGDKYKKVKGIYTDLSTICEHLKADAKQWENDLNTFQTAPLNFMQELSPEQLLFIKNQLFKEYLLEVTYDKDAVSDLVDYCESLYSENPKELELLKELKEEYRADNALYWYTKDCFLYHMLNKAIRTKDITILCQMGFFIHDINQQLEKIYAITKARSSVDVFRGQGMKLEYFEELKQSQGGLISFNGFLSTSTKYDVAYEFAQRSLSNGFPIAVLFRMKIDSTNSSYPFASLENHSFDPSEYEILFSFKAIFHIEAIEEIEKNFWKVDIALINQNESDLSRYIEIESNKFNDFVGYEKLGELLIQMNELDRARDLYEMNIPLNSDSKYIYVYNQLGSICLSLKNYKSALLYYNLALQTKSSESLNDYVTISNIHNKIGKILYEQEKFDEALEKFQNALSIQLEHLSSTHPSLVNTYDLLGMYYQQDDKYERALEYHQKKLKIQEKASQSNQADIASTHFNIGICLENLNRFTEAMDYVQKSVDSTHFNDAELHDRQKALERIRKELE</sequence>
<dbReference type="EMBL" id="CAJNYV010000859">
    <property type="protein sequence ID" value="CAF3391029.1"/>
    <property type="molecule type" value="Genomic_DNA"/>
</dbReference>
<feature type="compositionally biased region" description="Basic and acidic residues" evidence="2">
    <location>
        <begin position="746"/>
        <end position="759"/>
    </location>
</feature>
<feature type="region of interest" description="Disordered" evidence="2">
    <location>
        <begin position="729"/>
        <end position="807"/>
    </location>
</feature>
<dbReference type="SUPFAM" id="SSF56399">
    <property type="entry name" value="ADP-ribosylation"/>
    <property type="match status" value="1"/>
</dbReference>
<evidence type="ECO:0000256" key="2">
    <source>
        <dbReference type="SAM" id="MobiDB-lite"/>
    </source>
</evidence>
<dbReference type="PANTHER" id="PTHR23034">
    <property type="entry name" value="GLUTAMATE-RICH PROTEIN 3"/>
    <property type="match status" value="1"/>
</dbReference>
<evidence type="ECO:0000256" key="1">
    <source>
        <dbReference type="PROSITE-ProRule" id="PRU00339"/>
    </source>
</evidence>
<feature type="region of interest" description="Disordered" evidence="2">
    <location>
        <begin position="122"/>
        <end position="164"/>
    </location>
</feature>
<keyword evidence="1" id="KW-0802">TPR repeat</keyword>
<feature type="compositionally biased region" description="Basic and acidic residues" evidence="2">
    <location>
        <begin position="580"/>
        <end position="596"/>
    </location>
</feature>
<feature type="compositionally biased region" description="Basic and acidic residues" evidence="2">
    <location>
        <begin position="367"/>
        <end position="378"/>
    </location>
</feature>
<feature type="compositionally biased region" description="Basic and acidic residues" evidence="2">
    <location>
        <begin position="525"/>
        <end position="541"/>
    </location>
</feature>
<dbReference type="InterPro" id="IPR048257">
    <property type="entry name" value="DUF4590"/>
</dbReference>
<feature type="compositionally biased region" description="Low complexity" evidence="2">
    <location>
        <begin position="683"/>
        <end position="703"/>
    </location>
</feature>
<feature type="compositionally biased region" description="Polar residues" evidence="2">
    <location>
        <begin position="440"/>
        <end position="458"/>
    </location>
</feature>
<evidence type="ECO:0000259" key="3">
    <source>
        <dbReference type="Pfam" id="PF15257"/>
    </source>
</evidence>
<gene>
    <name evidence="4" type="ORF">KIK155_LOCUS7207</name>
</gene>
<feature type="repeat" description="TPR" evidence="1">
    <location>
        <begin position="1327"/>
        <end position="1360"/>
    </location>
</feature>
<dbReference type="Gene3D" id="3.90.176.10">
    <property type="entry name" value="Toxin ADP-ribosyltransferase, Chain A, domain 1"/>
    <property type="match status" value="1"/>
</dbReference>
<feature type="region of interest" description="Disordered" evidence="2">
    <location>
        <begin position="315"/>
        <end position="712"/>
    </location>
</feature>
<dbReference type="Pfam" id="PF13181">
    <property type="entry name" value="TPR_8"/>
    <property type="match status" value="1"/>
</dbReference>
<feature type="domain" description="DUF4590" evidence="3">
    <location>
        <begin position="192"/>
        <end position="289"/>
    </location>
</feature>
<accession>A0A817ZG25</accession>
<dbReference type="Gene3D" id="1.25.40.10">
    <property type="entry name" value="Tetratricopeptide repeat domain"/>
    <property type="match status" value="2"/>
</dbReference>
<dbReference type="PROSITE" id="PS51996">
    <property type="entry name" value="TR_MART"/>
    <property type="match status" value="1"/>
</dbReference>
<feature type="compositionally biased region" description="Basic and acidic residues" evidence="2">
    <location>
        <begin position="642"/>
        <end position="653"/>
    </location>
</feature>
<name>A0A817ZG25_9BILA</name>
<proteinExistence type="predicted"/>
<dbReference type="Pfam" id="PF13424">
    <property type="entry name" value="TPR_12"/>
    <property type="match status" value="1"/>
</dbReference>